<feature type="region of interest" description="Disordered" evidence="8">
    <location>
        <begin position="17"/>
        <end position="63"/>
    </location>
</feature>
<evidence type="ECO:0000256" key="4">
    <source>
        <dbReference type="ARBA" id="ARBA00023125"/>
    </source>
</evidence>
<dbReference type="SUPFAM" id="SSF57959">
    <property type="entry name" value="Leucine zipper domain"/>
    <property type="match status" value="1"/>
</dbReference>
<dbReference type="InterPro" id="IPR004827">
    <property type="entry name" value="bZIP"/>
</dbReference>
<evidence type="ECO:0000313" key="10">
    <source>
        <dbReference type="EMBL" id="CAL8123819.1"/>
    </source>
</evidence>
<feature type="compositionally biased region" description="Low complexity" evidence="8">
    <location>
        <begin position="475"/>
        <end position="487"/>
    </location>
</feature>
<organism evidence="10 11">
    <name type="scientific">Orchesella dallaii</name>
    <dbReference type="NCBI Taxonomy" id="48710"/>
    <lineage>
        <taxon>Eukaryota</taxon>
        <taxon>Metazoa</taxon>
        <taxon>Ecdysozoa</taxon>
        <taxon>Arthropoda</taxon>
        <taxon>Hexapoda</taxon>
        <taxon>Collembola</taxon>
        <taxon>Entomobryomorpha</taxon>
        <taxon>Entomobryoidea</taxon>
        <taxon>Orchesellidae</taxon>
        <taxon>Orchesellinae</taxon>
        <taxon>Orchesella</taxon>
    </lineage>
</organism>
<evidence type="ECO:0000256" key="3">
    <source>
        <dbReference type="ARBA" id="ARBA00023015"/>
    </source>
</evidence>
<reference evidence="10 11" key="1">
    <citation type="submission" date="2024-08" db="EMBL/GenBank/DDBJ databases">
        <authorList>
            <person name="Cucini C."/>
            <person name="Frati F."/>
        </authorList>
    </citation>
    <scope>NUCLEOTIDE SEQUENCE [LARGE SCALE GENOMIC DNA]</scope>
</reference>
<evidence type="ECO:0000256" key="6">
    <source>
        <dbReference type="ARBA" id="ARBA00023242"/>
    </source>
</evidence>
<feature type="coiled-coil region" evidence="7">
    <location>
        <begin position="426"/>
        <end position="453"/>
    </location>
</feature>
<keyword evidence="11" id="KW-1185">Reference proteome</keyword>
<evidence type="ECO:0000256" key="1">
    <source>
        <dbReference type="ARBA" id="ARBA00004123"/>
    </source>
</evidence>
<feature type="compositionally biased region" description="Polar residues" evidence="8">
    <location>
        <begin position="53"/>
        <end position="63"/>
    </location>
</feature>
<accession>A0ABP1RFH2</accession>
<comment type="subcellular location">
    <subcellularLocation>
        <location evidence="1">Nucleus</location>
    </subcellularLocation>
</comment>
<keyword evidence="5" id="KW-0804">Transcription</keyword>
<name>A0ABP1RFH2_9HEXA</name>
<keyword evidence="3" id="KW-0805">Transcription regulation</keyword>
<dbReference type="SMART" id="SM00338">
    <property type="entry name" value="BRLZ"/>
    <property type="match status" value="1"/>
</dbReference>
<dbReference type="PROSITE" id="PS50217">
    <property type="entry name" value="BZIP"/>
    <property type="match status" value="1"/>
</dbReference>
<dbReference type="PANTHER" id="PTHR13044:SF14">
    <property type="entry name" value="CRYPTOCEPHAL, ISOFORM A"/>
    <property type="match status" value="1"/>
</dbReference>
<comment type="caution">
    <text evidence="10">The sequence shown here is derived from an EMBL/GenBank/DDBJ whole genome shotgun (WGS) entry which is preliminary data.</text>
</comment>
<keyword evidence="7" id="KW-0175">Coiled coil</keyword>
<comment type="similarity">
    <text evidence="2">Belongs to the bZIP family.</text>
</comment>
<evidence type="ECO:0000313" key="11">
    <source>
        <dbReference type="Proteomes" id="UP001642540"/>
    </source>
</evidence>
<evidence type="ECO:0000256" key="8">
    <source>
        <dbReference type="SAM" id="MobiDB-lite"/>
    </source>
</evidence>
<dbReference type="Proteomes" id="UP001642540">
    <property type="component" value="Unassembled WGS sequence"/>
</dbReference>
<feature type="domain" description="BZIP" evidence="9">
    <location>
        <begin position="401"/>
        <end position="464"/>
    </location>
</feature>
<proteinExistence type="inferred from homology"/>
<evidence type="ECO:0000256" key="7">
    <source>
        <dbReference type="SAM" id="Coils"/>
    </source>
</evidence>
<sequence length="497" mass="54283">MEPSHLVSWQFEDFSTAELSPPTSPISPSSPTLFYDGSNPGSPSSGFKGVHNGGTSVTTMEQSQKPALSSVVSSRAQTASNVLNELERLHSFEQHHNNDFGIAMNEESVDLNMNLFEELADIEYTPPLLSFPEEIKPFEVPVSQPTPVVSAPKQPHLINVSNLAAVLNTNDTAKLSAEFKSIVESLNPADATPTPTNNNVIATTTFGNLIHITGIPTTTVVGDECLVPVEFVGRTSTISGSGEAETMDLDGIVISNDMEFISERELFSLEELSAELVAEESNHSAEGTVSNATLVNGVLPQWAKEMTIPLDELDYELSKNVSTLDALLKGDVSAAKNCIASPGYVQEAFSPVASVSSEDDEDCVMETAVEVVETKPAVPVKQERRGRKPAKGYKDPLTYVRDKALRKKEQNKTAATRYRQKKKQELNVTLTEEEELQKVNDELQKEKDSVAGELRIIRGLLRQMLEVRKKRVNPSSVSSRVTASSLVQAQKVANRRR</sequence>
<evidence type="ECO:0000259" key="9">
    <source>
        <dbReference type="PROSITE" id="PS50217"/>
    </source>
</evidence>
<evidence type="ECO:0000256" key="2">
    <source>
        <dbReference type="ARBA" id="ARBA00007163"/>
    </source>
</evidence>
<evidence type="ECO:0000256" key="5">
    <source>
        <dbReference type="ARBA" id="ARBA00023163"/>
    </source>
</evidence>
<feature type="region of interest" description="Disordered" evidence="8">
    <location>
        <begin position="471"/>
        <end position="497"/>
    </location>
</feature>
<dbReference type="Gene3D" id="1.20.5.170">
    <property type="match status" value="1"/>
</dbReference>
<dbReference type="InterPro" id="IPR046347">
    <property type="entry name" value="bZIP_sf"/>
</dbReference>
<gene>
    <name evidence="10" type="ORF">ODALV1_LOCUS20333</name>
</gene>
<protein>
    <recommendedName>
        <fullName evidence="9">BZIP domain-containing protein</fullName>
    </recommendedName>
</protein>
<dbReference type="CDD" id="cd14692">
    <property type="entry name" value="bZIP_ATF4"/>
    <property type="match status" value="1"/>
</dbReference>
<keyword evidence="6" id="KW-0539">Nucleus</keyword>
<keyword evidence="4" id="KW-0238">DNA-binding</keyword>
<dbReference type="PROSITE" id="PS00036">
    <property type="entry name" value="BZIP_BASIC"/>
    <property type="match status" value="1"/>
</dbReference>
<dbReference type="PANTHER" id="PTHR13044">
    <property type="entry name" value="ACTIVATING TRANSCRIPTION FACTOR ATF 4/5"/>
    <property type="match status" value="1"/>
</dbReference>
<dbReference type="EMBL" id="CAXLJM020000068">
    <property type="protein sequence ID" value="CAL8123819.1"/>
    <property type="molecule type" value="Genomic_DNA"/>
</dbReference>